<evidence type="ECO:0000256" key="2">
    <source>
        <dbReference type="SAM" id="SignalP"/>
    </source>
</evidence>
<protein>
    <recommendedName>
        <fullName evidence="4">8 kDa Amblyomma family member</fullName>
    </recommendedName>
</protein>
<keyword evidence="2" id="KW-0732">Signal</keyword>
<feature type="chain" id="PRO_5012940129" description="8 kDa Amblyomma family member" evidence="2">
    <location>
        <begin position="29"/>
        <end position="88"/>
    </location>
</feature>
<evidence type="ECO:0000313" key="3">
    <source>
        <dbReference type="EMBL" id="MAA14248.1"/>
    </source>
</evidence>
<name>A0A224Y987_9ACAR</name>
<accession>A0A224Y987</accession>
<sequence length="88" mass="9349">MSMSVRVSLAFTFATISLLLIFVSVVVATSRDPFFTMSTCSGDCQTNSTERNPGCPEPCQCTPLTGLEAGSNKGDCTNPPATHRNNSK</sequence>
<evidence type="ECO:0000256" key="1">
    <source>
        <dbReference type="SAM" id="MobiDB-lite"/>
    </source>
</evidence>
<organism evidence="3">
    <name type="scientific">Rhipicephalus zambeziensis</name>
    <dbReference type="NCBI Taxonomy" id="60191"/>
    <lineage>
        <taxon>Eukaryota</taxon>
        <taxon>Metazoa</taxon>
        <taxon>Ecdysozoa</taxon>
        <taxon>Arthropoda</taxon>
        <taxon>Chelicerata</taxon>
        <taxon>Arachnida</taxon>
        <taxon>Acari</taxon>
        <taxon>Parasitiformes</taxon>
        <taxon>Ixodida</taxon>
        <taxon>Ixodoidea</taxon>
        <taxon>Ixodidae</taxon>
        <taxon>Rhipicephalinae</taxon>
        <taxon>Rhipicephalus</taxon>
        <taxon>Rhipicephalus</taxon>
    </lineage>
</organism>
<dbReference type="AlphaFoldDB" id="A0A224Y987"/>
<reference evidence="3" key="1">
    <citation type="journal article" date="2017" name="Parasit. Vectors">
        <title>Sialotranscriptomics of Rhipicephalus zambeziensis reveals intricate expression profiles of secretory proteins and suggests tight temporal transcriptional regulation during blood-feeding.</title>
        <authorList>
            <person name="de Castro M.H."/>
            <person name="de Klerk D."/>
            <person name="Pienaar R."/>
            <person name="Rees D.J.G."/>
            <person name="Mans B.J."/>
        </authorList>
    </citation>
    <scope>NUCLEOTIDE SEQUENCE</scope>
    <source>
        <tissue evidence="3">Salivary glands</tissue>
    </source>
</reference>
<proteinExistence type="predicted"/>
<feature type="signal peptide" evidence="2">
    <location>
        <begin position="1"/>
        <end position="28"/>
    </location>
</feature>
<dbReference type="EMBL" id="GFPF01003102">
    <property type="protein sequence ID" value="MAA14248.1"/>
    <property type="molecule type" value="Transcribed_RNA"/>
</dbReference>
<evidence type="ECO:0008006" key="4">
    <source>
        <dbReference type="Google" id="ProtNLM"/>
    </source>
</evidence>
<feature type="compositionally biased region" description="Polar residues" evidence="1">
    <location>
        <begin position="79"/>
        <end position="88"/>
    </location>
</feature>
<feature type="region of interest" description="Disordered" evidence="1">
    <location>
        <begin position="66"/>
        <end position="88"/>
    </location>
</feature>